<dbReference type="SUPFAM" id="SSF55729">
    <property type="entry name" value="Acyl-CoA N-acyltransferases (Nat)"/>
    <property type="match status" value="1"/>
</dbReference>
<evidence type="ECO:0000313" key="1">
    <source>
        <dbReference type="EMBL" id="MBB5494867.1"/>
    </source>
</evidence>
<dbReference type="EMBL" id="JACHDO010000001">
    <property type="protein sequence ID" value="MBB5494867.1"/>
    <property type="molecule type" value="Genomic_DNA"/>
</dbReference>
<dbReference type="Proteomes" id="UP000579647">
    <property type="component" value="Unassembled WGS sequence"/>
</dbReference>
<name>A0A840WTI3_9ACTN</name>
<dbReference type="RefSeq" id="WP_184368983.1">
    <property type="nucleotide sequence ID" value="NZ_BAAAKM010000173.1"/>
</dbReference>
<gene>
    <name evidence="1" type="ORF">HNR07_006004</name>
</gene>
<protein>
    <submittedName>
        <fullName evidence="1">Uncharacterized protein</fullName>
    </submittedName>
</protein>
<dbReference type="InterPro" id="IPR016181">
    <property type="entry name" value="Acyl_CoA_acyltransferase"/>
</dbReference>
<proteinExistence type="predicted"/>
<organism evidence="1 2">
    <name type="scientific">Nocardiopsis metallicus</name>
    <dbReference type="NCBI Taxonomy" id="179819"/>
    <lineage>
        <taxon>Bacteria</taxon>
        <taxon>Bacillati</taxon>
        <taxon>Actinomycetota</taxon>
        <taxon>Actinomycetes</taxon>
        <taxon>Streptosporangiales</taxon>
        <taxon>Nocardiopsidaceae</taxon>
        <taxon>Nocardiopsis</taxon>
    </lineage>
</organism>
<keyword evidence="2" id="KW-1185">Reference proteome</keyword>
<comment type="caution">
    <text evidence="1">The sequence shown here is derived from an EMBL/GenBank/DDBJ whole genome shotgun (WGS) entry which is preliminary data.</text>
</comment>
<evidence type="ECO:0000313" key="2">
    <source>
        <dbReference type="Proteomes" id="UP000579647"/>
    </source>
</evidence>
<sequence length="190" mass="21076">MNLYFVHVAGTGPESGRVHEFLALPCDEQERPGVGVVVEMGVFAARQILDQQIGAIRWHQDQGVVSGIYVAPRMRRQRVATALWRTACNLYTMSTGGRALRISGRRTVLGDLLARRVCDPPPPLGELVLPMTPRSEIDGAEQRQLAPDDVEEAVRHYRYLGVSAQMLRAYCAPTADQAWIQHSSARRGQS</sequence>
<reference evidence="1 2" key="1">
    <citation type="submission" date="2020-08" db="EMBL/GenBank/DDBJ databases">
        <title>Sequencing the genomes of 1000 actinobacteria strains.</title>
        <authorList>
            <person name="Klenk H.-P."/>
        </authorList>
    </citation>
    <scope>NUCLEOTIDE SEQUENCE [LARGE SCALE GENOMIC DNA]</scope>
    <source>
        <strain evidence="1 2">DSM 44598</strain>
    </source>
</reference>
<accession>A0A840WTI3</accession>
<dbReference type="AlphaFoldDB" id="A0A840WTI3"/>